<keyword evidence="2" id="KW-1185">Reference proteome</keyword>
<sequence>MMGGKLHVVPRYSSRESLHISQSLLGSPRRWTPTHMSTALVENGTHLLRIDTLLQLCSCLG</sequence>
<evidence type="ECO:0000313" key="2">
    <source>
        <dbReference type="Proteomes" id="UP000541444"/>
    </source>
</evidence>
<dbReference type="EMBL" id="JACGCM010002647">
    <property type="protein sequence ID" value="KAF6137509.1"/>
    <property type="molecule type" value="Genomic_DNA"/>
</dbReference>
<reference evidence="1 2" key="1">
    <citation type="journal article" date="2020" name="IScience">
        <title>Genome Sequencing of the Endangered Kingdonia uniflora (Circaeasteraceae, Ranunculales) Reveals Potential Mechanisms of Evolutionary Specialization.</title>
        <authorList>
            <person name="Sun Y."/>
            <person name="Deng T."/>
            <person name="Zhang A."/>
            <person name="Moore M.J."/>
            <person name="Landis J.B."/>
            <person name="Lin N."/>
            <person name="Zhang H."/>
            <person name="Zhang X."/>
            <person name="Huang J."/>
            <person name="Zhang X."/>
            <person name="Sun H."/>
            <person name="Wang H."/>
        </authorList>
    </citation>
    <scope>NUCLEOTIDE SEQUENCE [LARGE SCALE GENOMIC DNA]</scope>
    <source>
        <strain evidence="1">TB1705</strain>
        <tissue evidence="1">Leaf</tissue>
    </source>
</reference>
<name>A0A7J7L4K5_9MAGN</name>
<proteinExistence type="predicted"/>
<gene>
    <name evidence="1" type="ORF">GIB67_031788</name>
</gene>
<feature type="non-terminal residue" evidence="1">
    <location>
        <position position="61"/>
    </location>
</feature>
<accession>A0A7J7L4K5</accession>
<dbReference type="AlphaFoldDB" id="A0A7J7L4K5"/>
<evidence type="ECO:0000313" key="1">
    <source>
        <dbReference type="EMBL" id="KAF6137509.1"/>
    </source>
</evidence>
<dbReference type="Proteomes" id="UP000541444">
    <property type="component" value="Unassembled WGS sequence"/>
</dbReference>
<organism evidence="1 2">
    <name type="scientific">Kingdonia uniflora</name>
    <dbReference type="NCBI Taxonomy" id="39325"/>
    <lineage>
        <taxon>Eukaryota</taxon>
        <taxon>Viridiplantae</taxon>
        <taxon>Streptophyta</taxon>
        <taxon>Embryophyta</taxon>
        <taxon>Tracheophyta</taxon>
        <taxon>Spermatophyta</taxon>
        <taxon>Magnoliopsida</taxon>
        <taxon>Ranunculales</taxon>
        <taxon>Circaeasteraceae</taxon>
        <taxon>Kingdonia</taxon>
    </lineage>
</organism>
<comment type="caution">
    <text evidence="1">The sequence shown here is derived from an EMBL/GenBank/DDBJ whole genome shotgun (WGS) entry which is preliminary data.</text>
</comment>
<protein>
    <submittedName>
        <fullName evidence="1">Uncharacterized protein</fullName>
    </submittedName>
</protein>